<dbReference type="Proteomes" id="UP000199629">
    <property type="component" value="Unassembled WGS sequence"/>
</dbReference>
<keyword evidence="2" id="KW-1185">Reference proteome</keyword>
<reference evidence="2" key="1">
    <citation type="submission" date="2016-06" db="EMBL/GenBank/DDBJ databases">
        <authorList>
            <person name="Varghese N."/>
            <person name="Submissions Spin"/>
        </authorList>
    </citation>
    <scope>NUCLEOTIDE SEQUENCE [LARGE SCALE GENOMIC DNA]</scope>
    <source>
        <strain evidence="2">DSM 45246</strain>
    </source>
</reference>
<sequence length="357" mass="39398">MYDPQVVRISLEPYFLHQEQLIGLLGTERAAFALERTSRSISLPVATPHALAAALAEALPALGIGELQKVLHERTLHVGQVVGIEQAFNFRRARERDRTGDKPVDFHARLNTDENVTISGTFNSSRLVVQSAAGNLSGRRPAYIIGTVTAWDGVNLELRPAFAGVRSLIEDEELAVYGIASKRRVYPDEVDQFAGADFHRPANQNDLHALLATSEEAVKNAFASIIGEPYVPKDWGGEKSDLYSSRLRIHGRQVSTAWLFKGPGFPRPMTVKALGKNGDQIVRLFSEPAELLVLQHCHAVTSAVINMMETYAHDPRNPRKYMILDGFDTAQILGSHGALNRPEQSVAINDRQRQPPA</sequence>
<gene>
    <name evidence="1" type="ORF">GA0070214_103299</name>
</gene>
<evidence type="ECO:0000313" key="2">
    <source>
        <dbReference type="Proteomes" id="UP000199629"/>
    </source>
</evidence>
<protein>
    <submittedName>
        <fullName evidence="1">Uncharacterized protein</fullName>
    </submittedName>
</protein>
<proteinExistence type="predicted"/>
<accession>A0A1C4W7L3</accession>
<organism evidence="1 2">
    <name type="scientific">Micromonospora chaiyaphumensis</name>
    <dbReference type="NCBI Taxonomy" id="307119"/>
    <lineage>
        <taxon>Bacteria</taxon>
        <taxon>Bacillati</taxon>
        <taxon>Actinomycetota</taxon>
        <taxon>Actinomycetes</taxon>
        <taxon>Micromonosporales</taxon>
        <taxon>Micromonosporaceae</taxon>
        <taxon>Micromonospora</taxon>
    </lineage>
</organism>
<evidence type="ECO:0000313" key="1">
    <source>
        <dbReference type="EMBL" id="SCE92174.1"/>
    </source>
</evidence>
<name>A0A1C4W7L3_9ACTN</name>
<dbReference type="EMBL" id="FMCS01000003">
    <property type="protein sequence ID" value="SCE92174.1"/>
    <property type="molecule type" value="Genomic_DNA"/>
</dbReference>
<dbReference type="AlphaFoldDB" id="A0A1C4W7L3"/>